<dbReference type="NCBIfam" id="TIGR03652">
    <property type="entry name" value="FeS_repair_RIC"/>
    <property type="match status" value="1"/>
</dbReference>
<dbReference type="InterPro" id="IPR019903">
    <property type="entry name" value="RIC_family"/>
</dbReference>
<accession>A0A1M5CPE9</accession>
<name>A0A1M5CPE9_9BACT</name>
<dbReference type="GO" id="GO:0046872">
    <property type="term" value="F:metal ion binding"/>
    <property type="evidence" value="ECO:0007669"/>
    <property type="project" value="UniProtKB-KW"/>
</dbReference>
<organism evidence="7 8">
    <name type="scientific">Flavisolibacter ginsengisoli DSM 18119</name>
    <dbReference type="NCBI Taxonomy" id="1121884"/>
    <lineage>
        <taxon>Bacteria</taxon>
        <taxon>Pseudomonadati</taxon>
        <taxon>Bacteroidota</taxon>
        <taxon>Chitinophagia</taxon>
        <taxon>Chitinophagales</taxon>
        <taxon>Chitinophagaceae</taxon>
        <taxon>Flavisolibacter</taxon>
    </lineage>
</organism>
<dbReference type="EMBL" id="FQUU01000013">
    <property type="protein sequence ID" value="SHF56477.1"/>
    <property type="molecule type" value="Genomic_DNA"/>
</dbReference>
<dbReference type="PANTHER" id="PTHR36438:SF1">
    <property type="entry name" value="IRON-SULFUR CLUSTER REPAIR PROTEIN YTFE"/>
    <property type="match status" value="1"/>
</dbReference>
<dbReference type="InterPro" id="IPR012312">
    <property type="entry name" value="Hemerythrin-like"/>
</dbReference>
<dbReference type="GO" id="GO:0005737">
    <property type="term" value="C:cytoplasm"/>
    <property type="evidence" value="ECO:0007669"/>
    <property type="project" value="UniProtKB-SubCell"/>
</dbReference>
<keyword evidence="8" id="KW-1185">Reference proteome</keyword>
<dbReference type="Gene3D" id="1.20.120.520">
    <property type="entry name" value="nmb1532 protein domain like"/>
    <property type="match status" value="1"/>
</dbReference>
<feature type="domain" description="Hemerythrin-like" evidence="5">
    <location>
        <begin position="248"/>
        <end position="398"/>
    </location>
</feature>
<gene>
    <name evidence="7" type="ORF">SAMN02745131_02964</name>
</gene>
<dbReference type="Pfam" id="PF01814">
    <property type="entry name" value="Hemerythrin"/>
    <property type="match status" value="1"/>
</dbReference>
<keyword evidence="3" id="KW-0479">Metal-binding</keyword>
<feature type="domain" description="DUF2249" evidence="6">
    <location>
        <begin position="10"/>
        <end position="75"/>
    </location>
</feature>
<evidence type="ECO:0000256" key="4">
    <source>
        <dbReference type="ARBA" id="ARBA00023004"/>
    </source>
</evidence>
<evidence type="ECO:0000313" key="8">
    <source>
        <dbReference type="Proteomes" id="UP000184048"/>
    </source>
</evidence>
<proteinExistence type="predicted"/>
<dbReference type="PANTHER" id="PTHR36438">
    <property type="entry name" value="IRON-SULFUR CLUSTER REPAIR PROTEIN YTFE"/>
    <property type="match status" value="1"/>
</dbReference>
<dbReference type="InterPro" id="IPR018720">
    <property type="entry name" value="DUF2249"/>
</dbReference>
<dbReference type="Proteomes" id="UP000184048">
    <property type="component" value="Unassembled WGS sequence"/>
</dbReference>
<evidence type="ECO:0000256" key="1">
    <source>
        <dbReference type="ARBA" id="ARBA00004496"/>
    </source>
</evidence>
<dbReference type="Pfam" id="PF04405">
    <property type="entry name" value="ScdA_N"/>
    <property type="match status" value="1"/>
</dbReference>
<reference evidence="7 8" key="1">
    <citation type="submission" date="2016-11" db="EMBL/GenBank/DDBJ databases">
        <authorList>
            <person name="Jaros S."/>
            <person name="Januszkiewicz K."/>
            <person name="Wedrychowicz H."/>
        </authorList>
    </citation>
    <scope>NUCLEOTIDE SEQUENCE [LARGE SCALE GENOMIC DNA]</scope>
    <source>
        <strain evidence="7 8">DSM 18119</strain>
    </source>
</reference>
<evidence type="ECO:0000256" key="2">
    <source>
        <dbReference type="ARBA" id="ARBA00022490"/>
    </source>
</evidence>
<dbReference type="RefSeq" id="WP_084080095.1">
    <property type="nucleotide sequence ID" value="NZ_FQUU01000013.1"/>
</dbReference>
<keyword evidence="2" id="KW-0963">Cytoplasm</keyword>
<evidence type="ECO:0000256" key="3">
    <source>
        <dbReference type="ARBA" id="ARBA00022723"/>
    </source>
</evidence>
<dbReference type="AlphaFoldDB" id="A0A1M5CPE9"/>
<evidence type="ECO:0000313" key="7">
    <source>
        <dbReference type="EMBL" id="SHF56477.1"/>
    </source>
</evidence>
<sequence length="404" mass="46132">MQTIDSLFVPELAPAQKHPTVLNKFDNLQIGESFLLINDHDPIPLYYEMKAEKGEVFTWKKVENGPEVWKVEITKTGGNATGSSKLSEQKSAVTEDNFVLNVTLIEPRLKHPTIFKHFDALKPGQAFQILNDHDPKPLYYQMLGERGNVFTWEYLEKGPWWRVQIRKNDGDVETLGEIATKDLRKAEIFKKYGLDFCCGGKKTVRQACAEKGIDATKVEEELQNAEVAAITRPLPYNDWSLSFLADYIVNTHHSYVSKSLPELRTYATKVAKVHGAHHPELMPVRQLVEDINEELTGHMVKEENILFPFIKQLESAKSNGKKVEPSGFGTVENPINMMEHEHEAVGKNLEKIRVLTNNYALPDDACASYKLLFKMLEEFESDLFIHIHLENNILFPKALKLEKQ</sequence>
<dbReference type="STRING" id="1121884.SAMN02745131_02964"/>
<evidence type="ECO:0000259" key="6">
    <source>
        <dbReference type="Pfam" id="PF10006"/>
    </source>
</evidence>
<protein>
    <submittedName>
        <fullName evidence="7">Regulator of cell morphogenesis and NO signaling</fullName>
    </submittedName>
</protein>
<keyword evidence="4" id="KW-0408">Iron</keyword>
<dbReference type="Pfam" id="PF10006">
    <property type="entry name" value="DUF2249"/>
    <property type="match status" value="2"/>
</dbReference>
<feature type="domain" description="DUF2249" evidence="6">
    <location>
        <begin position="100"/>
        <end position="167"/>
    </location>
</feature>
<evidence type="ECO:0000259" key="5">
    <source>
        <dbReference type="Pfam" id="PF01814"/>
    </source>
</evidence>
<dbReference type="OrthoDB" id="9797132at2"/>
<comment type="subcellular location">
    <subcellularLocation>
        <location evidence="1">Cytoplasm</location>
    </subcellularLocation>
</comment>